<dbReference type="OrthoDB" id="2149840at2759"/>
<keyword evidence="3" id="KW-1185">Reference proteome</keyword>
<feature type="transmembrane region" description="Helical" evidence="1">
    <location>
        <begin position="46"/>
        <end position="67"/>
    </location>
</feature>
<feature type="transmembrane region" description="Helical" evidence="1">
    <location>
        <begin position="114"/>
        <end position="132"/>
    </location>
</feature>
<feature type="transmembrane region" description="Helical" evidence="1">
    <location>
        <begin position="73"/>
        <end position="94"/>
    </location>
</feature>
<protein>
    <recommendedName>
        <fullName evidence="4">Heparan-alpha-glucosaminide N-acetyltransferase</fullName>
    </recommendedName>
</protein>
<gene>
    <name evidence="2" type="ORF">OXX778_LOCUS11488</name>
</gene>
<keyword evidence="1" id="KW-1133">Transmembrane helix</keyword>
<sequence>MNLVEKYYDRLKKALTQSKTEHKEEIDLEPAKKEVKKKERFDSIDTFRGFSIIVMVFTLYGWGTFLYHSAWSGLNLSAFVFPWFVFIMGVSVPISTNSIMIKSKMTRLKIFYKILYRSIKLFVIGFFLVSSYDFKFSDARIFGVLQRIAICYFFVATLELIFWKPIDSIPETNNWKKYFRDFIYGIPHFIFIHLMILVWFLIVYLLPVPGCPTGYFGPGGNEHGSKYYNCTGGATGYIDRVILGYGHLYTELAITKKVYHIDRYEPEGIWGTLPSICLAYYGVIAGRILLFYKDSKKRLIYLSVWALVTFLLFGILCQFDLKNGWLPVNKNMWTYTFTLVTASSSFILQAIFYFFIEYKKLWTGAPFRHVGLNSIFIYICQSIFAYRFPVQWEVDSKHEVKFLMCTWGSFVWIMVAV</sequence>
<feature type="non-terminal residue" evidence="2">
    <location>
        <position position="1"/>
    </location>
</feature>
<organism evidence="2 3">
    <name type="scientific">Brachionus calyciflorus</name>
    <dbReference type="NCBI Taxonomy" id="104777"/>
    <lineage>
        <taxon>Eukaryota</taxon>
        <taxon>Metazoa</taxon>
        <taxon>Spiralia</taxon>
        <taxon>Gnathifera</taxon>
        <taxon>Rotifera</taxon>
        <taxon>Eurotatoria</taxon>
        <taxon>Monogononta</taxon>
        <taxon>Pseudotrocha</taxon>
        <taxon>Ploima</taxon>
        <taxon>Brachionidae</taxon>
        <taxon>Brachionus</taxon>
    </lineage>
</organism>
<evidence type="ECO:0008006" key="4">
    <source>
        <dbReference type="Google" id="ProtNLM"/>
    </source>
</evidence>
<dbReference type="AlphaFoldDB" id="A0A813ZSB6"/>
<reference evidence="2" key="1">
    <citation type="submission" date="2021-02" db="EMBL/GenBank/DDBJ databases">
        <authorList>
            <person name="Nowell W R."/>
        </authorList>
    </citation>
    <scope>NUCLEOTIDE SEQUENCE</scope>
    <source>
        <strain evidence="2">Ploen Becks lab</strain>
    </source>
</reference>
<keyword evidence="1" id="KW-0472">Membrane</keyword>
<feature type="transmembrane region" description="Helical" evidence="1">
    <location>
        <begin position="299"/>
        <end position="321"/>
    </location>
</feature>
<accession>A0A813ZSB6</accession>
<keyword evidence="1" id="KW-0812">Transmembrane</keyword>
<dbReference type="PANTHER" id="PTHR31061">
    <property type="entry name" value="LD22376P"/>
    <property type="match status" value="1"/>
</dbReference>
<evidence type="ECO:0000313" key="3">
    <source>
        <dbReference type="Proteomes" id="UP000663879"/>
    </source>
</evidence>
<feature type="transmembrane region" description="Helical" evidence="1">
    <location>
        <begin position="367"/>
        <end position="388"/>
    </location>
</feature>
<dbReference type="PANTHER" id="PTHR31061:SF24">
    <property type="entry name" value="LD22376P"/>
    <property type="match status" value="1"/>
</dbReference>
<feature type="transmembrane region" description="Helical" evidence="1">
    <location>
        <begin position="333"/>
        <end position="355"/>
    </location>
</feature>
<feature type="transmembrane region" description="Helical" evidence="1">
    <location>
        <begin position="144"/>
        <end position="162"/>
    </location>
</feature>
<evidence type="ECO:0000256" key="1">
    <source>
        <dbReference type="SAM" id="Phobius"/>
    </source>
</evidence>
<feature type="transmembrane region" description="Helical" evidence="1">
    <location>
        <begin position="182"/>
        <end position="206"/>
    </location>
</feature>
<dbReference type="Proteomes" id="UP000663879">
    <property type="component" value="Unassembled WGS sequence"/>
</dbReference>
<dbReference type="EMBL" id="CAJNOC010001953">
    <property type="protein sequence ID" value="CAF0902823.1"/>
    <property type="molecule type" value="Genomic_DNA"/>
</dbReference>
<proteinExistence type="predicted"/>
<evidence type="ECO:0000313" key="2">
    <source>
        <dbReference type="EMBL" id="CAF0902823.1"/>
    </source>
</evidence>
<feature type="transmembrane region" description="Helical" evidence="1">
    <location>
        <begin position="269"/>
        <end position="292"/>
    </location>
</feature>
<name>A0A813ZSB6_9BILA</name>
<comment type="caution">
    <text evidence="2">The sequence shown here is derived from an EMBL/GenBank/DDBJ whole genome shotgun (WGS) entry which is preliminary data.</text>
</comment>